<feature type="transmembrane region" description="Helical" evidence="6">
    <location>
        <begin position="167"/>
        <end position="190"/>
    </location>
</feature>
<sequence length="236" mass="25767">MMKSPKVKKLLAVLRFLPLALCVTAILLYFLYGRNIDAEMILQYVPASPWLAAAFLLFLYAMKGLTVFFPMIVLQIAGGVLFPPITAILVNLLGAAIEMSVPYGIGKLTGSASIEQISKKHPKLVNMIEQQQRNRIFLSFFLRIVSCLPGDAVSMYLGAIQIPFSKYLIGSILGAFPGVITATLIGASISDPASPMFWFSIGLTITLSATSMCIYIFYQRKKGAGIFKHSDTGSQL</sequence>
<dbReference type="InterPro" id="IPR015414">
    <property type="entry name" value="TMEM64"/>
</dbReference>
<dbReference type="PANTHER" id="PTHR12677">
    <property type="entry name" value="GOLGI APPARATUS MEMBRANE PROTEIN TVP38-RELATED"/>
    <property type="match status" value="1"/>
</dbReference>
<proteinExistence type="inferred from homology"/>
<keyword evidence="3 6" id="KW-0812">Transmembrane</keyword>
<keyword evidence="4 6" id="KW-1133">Transmembrane helix</keyword>
<organism evidence="8 9">
    <name type="scientific">Yanshouia hominis</name>
    <dbReference type="NCBI Taxonomy" id="2763673"/>
    <lineage>
        <taxon>Bacteria</taxon>
        <taxon>Bacillati</taxon>
        <taxon>Bacillota</taxon>
        <taxon>Clostridia</taxon>
        <taxon>Eubacteriales</taxon>
        <taxon>Oscillospiraceae</taxon>
        <taxon>Yanshouia</taxon>
    </lineage>
</organism>
<protein>
    <recommendedName>
        <fullName evidence="6">TVP38/TMEM64 family membrane protein</fullName>
    </recommendedName>
</protein>
<evidence type="ECO:0000256" key="4">
    <source>
        <dbReference type="ARBA" id="ARBA00022989"/>
    </source>
</evidence>
<keyword evidence="5 6" id="KW-0472">Membrane</keyword>
<comment type="similarity">
    <text evidence="6">Belongs to the TVP38/TMEM64 family.</text>
</comment>
<evidence type="ECO:0000256" key="3">
    <source>
        <dbReference type="ARBA" id="ARBA00022692"/>
    </source>
</evidence>
<feature type="transmembrane region" description="Helical" evidence="6">
    <location>
        <begin position="196"/>
        <end position="218"/>
    </location>
</feature>
<feature type="transmembrane region" description="Helical" evidence="6">
    <location>
        <begin position="73"/>
        <end position="97"/>
    </location>
</feature>
<evidence type="ECO:0000256" key="1">
    <source>
        <dbReference type="ARBA" id="ARBA00004651"/>
    </source>
</evidence>
<dbReference type="InterPro" id="IPR032816">
    <property type="entry name" value="VTT_dom"/>
</dbReference>
<reference evidence="8 9" key="1">
    <citation type="submission" date="2020-08" db="EMBL/GenBank/DDBJ databases">
        <title>Genome public.</title>
        <authorList>
            <person name="Liu C."/>
            <person name="Sun Q."/>
        </authorList>
    </citation>
    <scope>NUCLEOTIDE SEQUENCE [LARGE SCALE GENOMIC DNA]</scope>
    <source>
        <strain evidence="8 9">BX1</strain>
    </source>
</reference>
<feature type="transmembrane region" description="Helical" evidence="6">
    <location>
        <begin position="44"/>
        <end position="61"/>
    </location>
</feature>
<dbReference type="Pfam" id="PF09335">
    <property type="entry name" value="VTT_dom"/>
    <property type="match status" value="1"/>
</dbReference>
<gene>
    <name evidence="8" type="ORF">H8717_01945</name>
</gene>
<comment type="caution">
    <text evidence="8">The sequence shown here is derived from an EMBL/GenBank/DDBJ whole genome shotgun (WGS) entry which is preliminary data.</text>
</comment>
<evidence type="ECO:0000256" key="2">
    <source>
        <dbReference type="ARBA" id="ARBA00022475"/>
    </source>
</evidence>
<evidence type="ECO:0000313" key="8">
    <source>
        <dbReference type="EMBL" id="MBC8575173.1"/>
    </source>
</evidence>
<evidence type="ECO:0000256" key="5">
    <source>
        <dbReference type="ARBA" id="ARBA00023136"/>
    </source>
</evidence>
<comment type="subcellular location">
    <subcellularLocation>
        <location evidence="1 6">Cell membrane</location>
        <topology evidence="1 6">Multi-pass membrane protein</topology>
    </subcellularLocation>
</comment>
<name>A0ABR7NHK7_9FIRM</name>
<accession>A0ABR7NHK7</accession>
<evidence type="ECO:0000313" key="9">
    <source>
        <dbReference type="Proteomes" id="UP000658131"/>
    </source>
</evidence>
<evidence type="ECO:0000256" key="6">
    <source>
        <dbReference type="RuleBase" id="RU366058"/>
    </source>
</evidence>
<dbReference type="RefSeq" id="WP_262398830.1">
    <property type="nucleotide sequence ID" value="NZ_JACRTB010000003.1"/>
</dbReference>
<keyword evidence="9" id="KW-1185">Reference proteome</keyword>
<keyword evidence="2 6" id="KW-1003">Cell membrane</keyword>
<dbReference type="Proteomes" id="UP000658131">
    <property type="component" value="Unassembled WGS sequence"/>
</dbReference>
<evidence type="ECO:0000259" key="7">
    <source>
        <dbReference type="Pfam" id="PF09335"/>
    </source>
</evidence>
<feature type="transmembrane region" description="Helical" evidence="6">
    <location>
        <begin position="12"/>
        <end position="32"/>
    </location>
</feature>
<dbReference type="EMBL" id="JACRTB010000003">
    <property type="protein sequence ID" value="MBC8575173.1"/>
    <property type="molecule type" value="Genomic_DNA"/>
</dbReference>
<dbReference type="PANTHER" id="PTHR12677:SF59">
    <property type="entry name" value="GOLGI APPARATUS MEMBRANE PROTEIN TVP38-RELATED"/>
    <property type="match status" value="1"/>
</dbReference>
<feature type="domain" description="VTT" evidence="7">
    <location>
        <begin position="70"/>
        <end position="187"/>
    </location>
</feature>